<evidence type="ECO:0000256" key="8">
    <source>
        <dbReference type="SAM" id="SignalP"/>
    </source>
</evidence>
<evidence type="ECO:0000259" key="9">
    <source>
        <dbReference type="PROSITE" id="PS50240"/>
    </source>
</evidence>
<dbReference type="SUPFAM" id="SSF50494">
    <property type="entry name" value="Trypsin-like serine proteases"/>
    <property type="match status" value="2"/>
</dbReference>
<dbReference type="InterPro" id="IPR001254">
    <property type="entry name" value="Trypsin_dom"/>
</dbReference>
<dbReference type="CDD" id="cd00190">
    <property type="entry name" value="Tryp_SPc"/>
    <property type="match status" value="2"/>
</dbReference>
<evidence type="ECO:0000256" key="2">
    <source>
        <dbReference type="ARBA" id="ARBA00007664"/>
    </source>
</evidence>
<keyword evidence="3 7" id="KW-0645">Protease</keyword>
<dbReference type="OrthoDB" id="10012881at2759"/>
<dbReference type="FunFam" id="2.40.10.10:FF:000068">
    <property type="entry name" value="transmembrane protease serine 2"/>
    <property type="match status" value="1"/>
</dbReference>
<evidence type="ECO:0000256" key="4">
    <source>
        <dbReference type="ARBA" id="ARBA00022801"/>
    </source>
</evidence>
<dbReference type="PANTHER" id="PTHR24276:SF96">
    <property type="entry name" value="PEPTIDASE S1 DOMAIN-CONTAINING PROTEIN"/>
    <property type="match status" value="1"/>
</dbReference>
<evidence type="ECO:0000256" key="6">
    <source>
        <dbReference type="ARBA" id="ARBA00023157"/>
    </source>
</evidence>
<feature type="chain" id="PRO_5035458193" description="Peptidase S1 domain-containing protein" evidence="8">
    <location>
        <begin position="18"/>
        <end position="511"/>
    </location>
</feature>
<dbReference type="InterPro" id="IPR018114">
    <property type="entry name" value="TRYPSIN_HIS"/>
</dbReference>
<evidence type="ECO:0000256" key="5">
    <source>
        <dbReference type="ARBA" id="ARBA00022825"/>
    </source>
</evidence>
<sequence length="511" mass="55892">MIKYLVISAVTVLGSFAFPNFQQEITRTGRIIGGTDAPVGFIPYIVSLQNPHYHFCGGSIINAHTVVTAAHCIRKSSPQLVTVVAGVTKLSNGGDKYNVGQLISHPTSDIGLIILEKPIQFSNSVQAIDWEKELNDESRDCVVSGWGETAPSLDPDHLQYINLKTISNEECLSRGQRVQDEDICTCTKVGEGICYGDSGGPLVADGKLIGCVSRGLPCAEGRPDVYTRMSYFKDWIEQNLAGPEFMNSEVQVKSSLTLIMELELKNEAKKTAQHRVYLLWNTNDFFSTDAFPKTSYNERIVGGSDAPKSSSPYVVSRRFSHMCGGSIIDAYTILTAGHCIRDVTPPWLTVVAGTYMLDEGGDRHSVREIKVHPIPGDIGLVILENPLQFSDSIQPINLEEENNDDVRDCVVCGWGQTSVSSSLSNHLQCLKSKTLSNKDCLSHGTSIRDDDICTLTKVGEGICGGDSGSPLVANNTQIGIVARGTSCAVGRPDIYTRVCYFKEWIRENRKQ</sequence>
<dbReference type="PROSITE" id="PS00135">
    <property type="entry name" value="TRYPSIN_SER"/>
    <property type="match status" value="2"/>
</dbReference>
<comment type="subcellular location">
    <subcellularLocation>
        <location evidence="1">Secreted</location>
        <location evidence="1">Extracellular space</location>
    </subcellularLocation>
</comment>
<dbReference type="GO" id="GO:0005576">
    <property type="term" value="C:extracellular region"/>
    <property type="evidence" value="ECO:0007669"/>
    <property type="project" value="UniProtKB-SubCell"/>
</dbReference>
<dbReference type="Proteomes" id="UP000801492">
    <property type="component" value="Unassembled WGS sequence"/>
</dbReference>
<evidence type="ECO:0000313" key="10">
    <source>
        <dbReference type="EMBL" id="KAF2886897.1"/>
    </source>
</evidence>
<keyword evidence="4 7" id="KW-0378">Hydrolase</keyword>
<dbReference type="AlphaFoldDB" id="A0A8K0CMQ0"/>
<dbReference type="FunFam" id="2.40.10.10:FF:000036">
    <property type="entry name" value="Trypsin beta"/>
    <property type="match status" value="1"/>
</dbReference>
<protein>
    <recommendedName>
        <fullName evidence="9">Peptidase S1 domain-containing protein</fullName>
    </recommendedName>
</protein>
<dbReference type="GO" id="GO:0004252">
    <property type="term" value="F:serine-type endopeptidase activity"/>
    <property type="evidence" value="ECO:0007669"/>
    <property type="project" value="InterPro"/>
</dbReference>
<reference evidence="10" key="1">
    <citation type="submission" date="2019-08" db="EMBL/GenBank/DDBJ databases">
        <title>The genome of the North American firefly Photinus pyralis.</title>
        <authorList>
            <consortium name="Photinus pyralis genome working group"/>
            <person name="Fallon T.R."/>
            <person name="Sander Lower S.E."/>
            <person name="Weng J.-K."/>
        </authorList>
    </citation>
    <scope>NUCLEOTIDE SEQUENCE</scope>
    <source>
        <strain evidence="10">TRF0915ILg1</strain>
        <tissue evidence="10">Whole body</tissue>
    </source>
</reference>
<dbReference type="SMART" id="SM00020">
    <property type="entry name" value="Tryp_SPc"/>
    <property type="match status" value="2"/>
</dbReference>
<dbReference type="InterPro" id="IPR009003">
    <property type="entry name" value="Peptidase_S1_PA"/>
</dbReference>
<organism evidence="10 11">
    <name type="scientific">Ignelater luminosus</name>
    <name type="common">Cucubano</name>
    <name type="synonym">Pyrophorus luminosus</name>
    <dbReference type="NCBI Taxonomy" id="2038154"/>
    <lineage>
        <taxon>Eukaryota</taxon>
        <taxon>Metazoa</taxon>
        <taxon>Ecdysozoa</taxon>
        <taxon>Arthropoda</taxon>
        <taxon>Hexapoda</taxon>
        <taxon>Insecta</taxon>
        <taxon>Pterygota</taxon>
        <taxon>Neoptera</taxon>
        <taxon>Endopterygota</taxon>
        <taxon>Coleoptera</taxon>
        <taxon>Polyphaga</taxon>
        <taxon>Elateriformia</taxon>
        <taxon>Elateroidea</taxon>
        <taxon>Elateridae</taxon>
        <taxon>Agrypninae</taxon>
        <taxon>Pyrophorini</taxon>
        <taxon>Ignelater</taxon>
    </lineage>
</organism>
<accession>A0A8K0CMQ0</accession>
<dbReference type="InterPro" id="IPR043504">
    <property type="entry name" value="Peptidase_S1_PA_chymotrypsin"/>
</dbReference>
<dbReference type="EMBL" id="VTPC01086032">
    <property type="protein sequence ID" value="KAF2886897.1"/>
    <property type="molecule type" value="Genomic_DNA"/>
</dbReference>
<dbReference type="PANTHER" id="PTHR24276">
    <property type="entry name" value="POLYSERASE-RELATED"/>
    <property type="match status" value="1"/>
</dbReference>
<name>A0A8K0CMQ0_IGNLU</name>
<dbReference type="Pfam" id="PF00089">
    <property type="entry name" value="Trypsin"/>
    <property type="match status" value="2"/>
</dbReference>
<dbReference type="InterPro" id="IPR050430">
    <property type="entry name" value="Peptidase_S1"/>
</dbReference>
<keyword evidence="6" id="KW-1015">Disulfide bond</keyword>
<keyword evidence="8" id="KW-0732">Signal</keyword>
<keyword evidence="11" id="KW-1185">Reference proteome</keyword>
<dbReference type="InterPro" id="IPR033116">
    <property type="entry name" value="TRYPSIN_SER"/>
</dbReference>
<evidence type="ECO:0000256" key="1">
    <source>
        <dbReference type="ARBA" id="ARBA00004239"/>
    </source>
</evidence>
<comment type="caution">
    <text evidence="10">The sequence shown here is derived from an EMBL/GenBank/DDBJ whole genome shotgun (WGS) entry which is preliminary data.</text>
</comment>
<dbReference type="PRINTS" id="PR00722">
    <property type="entry name" value="CHYMOTRYPSIN"/>
</dbReference>
<dbReference type="PROSITE" id="PS50240">
    <property type="entry name" value="TRYPSIN_DOM"/>
    <property type="match status" value="2"/>
</dbReference>
<feature type="domain" description="Peptidase S1" evidence="9">
    <location>
        <begin position="300"/>
        <end position="510"/>
    </location>
</feature>
<proteinExistence type="inferred from homology"/>
<evidence type="ECO:0000313" key="11">
    <source>
        <dbReference type="Proteomes" id="UP000801492"/>
    </source>
</evidence>
<feature type="domain" description="Peptidase S1" evidence="9">
    <location>
        <begin position="31"/>
        <end position="241"/>
    </location>
</feature>
<dbReference type="Gene3D" id="2.40.10.10">
    <property type="entry name" value="Trypsin-like serine proteases"/>
    <property type="match status" value="4"/>
</dbReference>
<evidence type="ECO:0000256" key="3">
    <source>
        <dbReference type="ARBA" id="ARBA00022670"/>
    </source>
</evidence>
<keyword evidence="5 7" id="KW-0720">Serine protease</keyword>
<evidence type="ECO:0000256" key="7">
    <source>
        <dbReference type="RuleBase" id="RU363034"/>
    </source>
</evidence>
<dbReference type="PROSITE" id="PS00134">
    <property type="entry name" value="TRYPSIN_HIS"/>
    <property type="match status" value="2"/>
</dbReference>
<comment type="similarity">
    <text evidence="2">Belongs to the peptidase S1 family.</text>
</comment>
<dbReference type="InterPro" id="IPR001314">
    <property type="entry name" value="Peptidase_S1A"/>
</dbReference>
<gene>
    <name evidence="10" type="ORF">ILUMI_19276</name>
</gene>
<feature type="signal peptide" evidence="8">
    <location>
        <begin position="1"/>
        <end position="17"/>
    </location>
</feature>
<dbReference type="GO" id="GO:0006508">
    <property type="term" value="P:proteolysis"/>
    <property type="evidence" value="ECO:0007669"/>
    <property type="project" value="UniProtKB-KW"/>
</dbReference>